<dbReference type="PANTHER" id="PTHR48107">
    <property type="entry name" value="NADPH-DEPENDENT ALDEHYDE REDUCTASE-LIKE PROTEIN, CHLOROPLASTIC-RELATED"/>
    <property type="match status" value="1"/>
</dbReference>
<dbReference type="InterPro" id="IPR036291">
    <property type="entry name" value="NAD(P)-bd_dom_sf"/>
</dbReference>
<dbReference type="Proteomes" id="UP000199589">
    <property type="component" value="Unassembled WGS sequence"/>
</dbReference>
<dbReference type="SUPFAM" id="SSF51735">
    <property type="entry name" value="NAD(P)-binding Rossmann-fold domains"/>
    <property type="match status" value="1"/>
</dbReference>
<dbReference type="Pfam" id="PF13561">
    <property type="entry name" value="adh_short_C2"/>
    <property type="match status" value="1"/>
</dbReference>
<dbReference type="STRING" id="258723.GCA_900169305_00352"/>
<name>A0A1I3UQL3_9LACT</name>
<dbReference type="RefSeq" id="WP_091895232.1">
    <property type="nucleotide sequence ID" value="NZ_FOSJ01000001.1"/>
</dbReference>
<evidence type="ECO:0000313" key="4">
    <source>
        <dbReference type="EMBL" id="SFJ85165.1"/>
    </source>
</evidence>
<dbReference type="PRINTS" id="PR00081">
    <property type="entry name" value="GDHRDH"/>
</dbReference>
<dbReference type="InterPro" id="IPR002347">
    <property type="entry name" value="SDR_fam"/>
</dbReference>
<dbReference type="FunFam" id="3.40.50.720:FF:000084">
    <property type="entry name" value="Short-chain dehydrogenase reductase"/>
    <property type="match status" value="1"/>
</dbReference>
<comment type="similarity">
    <text evidence="1">Belongs to the short-chain dehydrogenases/reductases (SDR) family.</text>
</comment>
<evidence type="ECO:0000313" key="5">
    <source>
        <dbReference type="Proteomes" id="UP000199589"/>
    </source>
</evidence>
<evidence type="ECO:0000256" key="2">
    <source>
        <dbReference type="ARBA" id="ARBA00023002"/>
    </source>
</evidence>
<reference evidence="5" key="1">
    <citation type="submission" date="2016-10" db="EMBL/GenBank/DDBJ databases">
        <authorList>
            <person name="Varghese N."/>
            <person name="Submissions S."/>
        </authorList>
    </citation>
    <scope>NUCLEOTIDE SEQUENCE [LARGE SCALE GENOMIC DNA]</scope>
    <source>
        <strain evidence="5">DSM 16108</strain>
    </source>
</reference>
<accession>A0A1I3UQL3</accession>
<dbReference type="GO" id="GO:0008206">
    <property type="term" value="P:bile acid metabolic process"/>
    <property type="evidence" value="ECO:0007669"/>
    <property type="project" value="UniProtKB-ARBA"/>
</dbReference>
<dbReference type="EMBL" id="FOSJ01000001">
    <property type="protein sequence ID" value="SFJ85165.1"/>
    <property type="molecule type" value="Genomic_DNA"/>
</dbReference>
<protein>
    <submittedName>
        <fullName evidence="4">NAD(P)-dependent dehydrogenase, short-chain alcohol dehydrogenase family</fullName>
    </submittedName>
</protein>
<keyword evidence="2" id="KW-0560">Oxidoreductase</keyword>
<dbReference type="PANTHER" id="PTHR48107:SF16">
    <property type="entry name" value="NADPH-DEPENDENT ALDEHYDE REDUCTASE 1, CHLOROPLASTIC"/>
    <property type="match status" value="1"/>
</dbReference>
<dbReference type="OrthoDB" id="9805904at2"/>
<dbReference type="GO" id="GO:0016614">
    <property type="term" value="F:oxidoreductase activity, acting on CH-OH group of donors"/>
    <property type="evidence" value="ECO:0007669"/>
    <property type="project" value="UniProtKB-ARBA"/>
</dbReference>
<proteinExistence type="inferred from homology"/>
<gene>
    <name evidence="4" type="ORF">SAMN04488569_100190</name>
</gene>
<dbReference type="Gene3D" id="3.40.50.720">
    <property type="entry name" value="NAD(P)-binding Rossmann-like Domain"/>
    <property type="match status" value="1"/>
</dbReference>
<dbReference type="PRINTS" id="PR00080">
    <property type="entry name" value="SDRFAMILY"/>
</dbReference>
<evidence type="ECO:0000256" key="1">
    <source>
        <dbReference type="ARBA" id="ARBA00006484"/>
    </source>
</evidence>
<evidence type="ECO:0000256" key="3">
    <source>
        <dbReference type="SAM" id="MobiDB-lite"/>
    </source>
</evidence>
<keyword evidence="5" id="KW-1185">Reference proteome</keyword>
<feature type="region of interest" description="Disordered" evidence="3">
    <location>
        <begin position="1"/>
        <end position="22"/>
    </location>
</feature>
<organism evidence="4 5">
    <name type="scientific">Marinilactibacillus piezotolerans</name>
    <dbReference type="NCBI Taxonomy" id="258723"/>
    <lineage>
        <taxon>Bacteria</taxon>
        <taxon>Bacillati</taxon>
        <taxon>Bacillota</taxon>
        <taxon>Bacilli</taxon>
        <taxon>Lactobacillales</taxon>
        <taxon>Carnobacteriaceae</taxon>
        <taxon>Marinilactibacillus</taxon>
    </lineage>
</organism>
<dbReference type="AlphaFoldDB" id="A0A1I3UQL3"/>
<sequence length="290" mass="31744">MTEQEKIKTQQPKKNYLINDDSDNLNREPIIENKDYKPAGKLVGKTAIITGGDSGIGAATAILFAKEGAKVAFTYYSSDDDAERTENRLQELSAHVLVFKGDVGDEDFSHTVIEEVVSKWGSIDVLVNHAGEQHFQKSITKISAEQIDRTYRTNIFSMFYFVKAAYPHMNENGSIINTSSVTAYKGNPNLMDYSGTNGAIVSFTRSLSQNTEFVNKKIRANTVAPGPIWTPMIPATFPKDELATWGKDGALGRPGEAYELAPAYVFLASDDASYVTGQTIHVNGGVIVNS</sequence>